<dbReference type="PANTHER" id="PTHR11926">
    <property type="entry name" value="GLUCOSYL/GLUCURONOSYL TRANSFERASES"/>
    <property type="match status" value="1"/>
</dbReference>
<dbReference type="eggNOG" id="KOG1192">
    <property type="taxonomic scope" value="Eukaryota"/>
</dbReference>
<evidence type="ECO:0000256" key="4">
    <source>
        <dbReference type="RuleBase" id="RU003718"/>
    </source>
</evidence>
<dbReference type="EC" id="2.4.1.-" evidence="5"/>
<dbReference type="AlphaFoldDB" id="A0A059BJ98"/>
<dbReference type="SUPFAM" id="SSF53756">
    <property type="entry name" value="UDP-Glycosyltransferase/glycogen phosphorylase"/>
    <property type="match status" value="1"/>
</dbReference>
<dbReference type="InterPro" id="IPR002213">
    <property type="entry name" value="UDP_glucos_trans"/>
</dbReference>
<dbReference type="PROSITE" id="PS00375">
    <property type="entry name" value="UDPGT"/>
    <property type="match status" value="1"/>
</dbReference>
<proteinExistence type="inferred from homology"/>
<keyword evidence="3 4" id="KW-0808">Transferase</keyword>
<keyword evidence="2 4" id="KW-0328">Glycosyltransferase</keyword>
<organism evidence="6">
    <name type="scientific">Eucalyptus grandis</name>
    <name type="common">Flooded gum</name>
    <dbReference type="NCBI Taxonomy" id="71139"/>
    <lineage>
        <taxon>Eukaryota</taxon>
        <taxon>Viridiplantae</taxon>
        <taxon>Streptophyta</taxon>
        <taxon>Embryophyta</taxon>
        <taxon>Tracheophyta</taxon>
        <taxon>Spermatophyta</taxon>
        <taxon>Magnoliopsida</taxon>
        <taxon>eudicotyledons</taxon>
        <taxon>Gunneridae</taxon>
        <taxon>Pentapetalae</taxon>
        <taxon>rosids</taxon>
        <taxon>malvids</taxon>
        <taxon>Myrtales</taxon>
        <taxon>Myrtaceae</taxon>
        <taxon>Myrtoideae</taxon>
        <taxon>Eucalypteae</taxon>
        <taxon>Eucalyptus</taxon>
    </lineage>
</organism>
<comment type="similarity">
    <text evidence="1 4">Belongs to the UDP-glycosyltransferase family.</text>
</comment>
<dbReference type="FunFam" id="3.40.50.2000:FF:000065">
    <property type="entry name" value="Glycosyltransferase"/>
    <property type="match status" value="1"/>
</dbReference>
<dbReference type="Gramene" id="KCW66114">
    <property type="protein sequence ID" value="KCW66114"/>
    <property type="gene ID" value="EUGRSUZ_G03386"/>
</dbReference>
<dbReference type="InParanoid" id="A0A059BJ98"/>
<gene>
    <name evidence="6" type="ORF">EUGRSUZ_G03386</name>
</gene>
<evidence type="ECO:0000256" key="2">
    <source>
        <dbReference type="ARBA" id="ARBA00022676"/>
    </source>
</evidence>
<dbReference type="GO" id="GO:0005737">
    <property type="term" value="C:cytoplasm"/>
    <property type="evidence" value="ECO:0000318"/>
    <property type="project" value="GO_Central"/>
</dbReference>
<dbReference type="OMA" id="NASHNIF"/>
<dbReference type="InterPro" id="IPR035595">
    <property type="entry name" value="UDP_glycos_trans_CS"/>
</dbReference>
<dbReference type="GO" id="GO:0080044">
    <property type="term" value="F:quercetin 7-O-glucosyltransferase activity"/>
    <property type="evidence" value="ECO:0000318"/>
    <property type="project" value="GO_Central"/>
</dbReference>
<dbReference type="GO" id="GO:0080043">
    <property type="term" value="F:quercetin 3-O-glucosyltransferase activity"/>
    <property type="evidence" value="ECO:0000318"/>
    <property type="project" value="GO_Central"/>
</dbReference>
<dbReference type="PANTHER" id="PTHR11926:SF1516">
    <property type="entry name" value="GLYCOSYLTRANSFERASE"/>
    <property type="match status" value="1"/>
</dbReference>
<name>A0A059BJ98_EUCGR</name>
<sequence length="484" mass="54489">MDTQTATGQRSHAVCIPSPYQSHIGAMLKLAKLLHTKGFYISFVNTEYNHRRLLKSRGNRALDGCRGFQFLTITDGLPPSDADSSQDLRAVCDAIRNNMSAPFSDLISNLNHTASSSDFPPVTRIFSDGFMSFVTNDAAQEFRIPIISLWTIPACAFMGFKQYRTLREKGLTPLKDTSYLTNGYLDTIIDWIPEMKDIKLWDLPTYLRSTDHDDIAYNFTMDATERANTASAMIIHTFDALESELLNALSSMYPRVYAIGPLSLLLDKLVKEESPMKSIDCSLWREDTECLRWLDSKEPNSVLYINFGSIAVLTREELIEFATGLANSKHPLLWIIRPDLVSGDLAILPREFIEETEGRCMLACWCPQEAVLNHFSVGGFLTHCGWNSIIESVSAGVPIICWPAFGDQRTNCTYACNKWEIGLELSGAVKREEVERLVRELMDGDKGKQMKKRITEWKSLAQEATNPNGSSSMNFDKLLNELLT</sequence>
<dbReference type="Pfam" id="PF00201">
    <property type="entry name" value="UDPGT"/>
    <property type="match status" value="1"/>
</dbReference>
<evidence type="ECO:0000256" key="5">
    <source>
        <dbReference type="RuleBase" id="RU362057"/>
    </source>
</evidence>
<dbReference type="FunFam" id="3.40.50.2000:FF:000027">
    <property type="entry name" value="Glycosyltransferase"/>
    <property type="match status" value="1"/>
</dbReference>
<dbReference type="Gene3D" id="3.40.50.2000">
    <property type="entry name" value="Glycogen Phosphorylase B"/>
    <property type="match status" value="2"/>
</dbReference>
<evidence type="ECO:0000313" key="6">
    <source>
        <dbReference type="EMBL" id="KCW66114.1"/>
    </source>
</evidence>
<dbReference type="CDD" id="cd03784">
    <property type="entry name" value="GT1_Gtf-like"/>
    <property type="match status" value="1"/>
</dbReference>
<protein>
    <recommendedName>
        <fullName evidence="5">Glycosyltransferase</fullName>
        <ecNumber evidence="5">2.4.1.-</ecNumber>
    </recommendedName>
</protein>
<dbReference type="EMBL" id="KK198759">
    <property type="protein sequence ID" value="KCW66114.1"/>
    <property type="molecule type" value="Genomic_DNA"/>
</dbReference>
<reference evidence="6" key="1">
    <citation type="submission" date="2013-07" db="EMBL/GenBank/DDBJ databases">
        <title>The genome of Eucalyptus grandis.</title>
        <authorList>
            <person name="Schmutz J."/>
            <person name="Hayes R."/>
            <person name="Myburg A."/>
            <person name="Tuskan G."/>
            <person name="Grattapaglia D."/>
            <person name="Rokhsar D.S."/>
        </authorList>
    </citation>
    <scope>NUCLEOTIDE SEQUENCE</scope>
    <source>
        <tissue evidence="6">Leaf extractions</tissue>
    </source>
</reference>
<evidence type="ECO:0000256" key="3">
    <source>
        <dbReference type="ARBA" id="ARBA00022679"/>
    </source>
</evidence>
<accession>A0A059BJ98</accession>
<evidence type="ECO:0000256" key="1">
    <source>
        <dbReference type="ARBA" id="ARBA00009995"/>
    </source>
</evidence>